<dbReference type="AlphaFoldDB" id="A0A133KZ67"/>
<dbReference type="GO" id="GO:0006508">
    <property type="term" value="P:proteolysis"/>
    <property type="evidence" value="ECO:0007669"/>
    <property type="project" value="UniProtKB-KW"/>
</dbReference>
<evidence type="ECO:0000313" key="6">
    <source>
        <dbReference type="Proteomes" id="UP000070376"/>
    </source>
</evidence>
<dbReference type="SUPFAM" id="SSF52096">
    <property type="entry name" value="ClpP/crotonase"/>
    <property type="match status" value="1"/>
</dbReference>
<accession>A0A133KZ67</accession>
<dbReference type="InterPro" id="IPR002142">
    <property type="entry name" value="Peptidase_S49"/>
</dbReference>
<dbReference type="GeneID" id="93259226"/>
<dbReference type="PANTHER" id="PTHR42987">
    <property type="entry name" value="PEPTIDASE S49"/>
    <property type="match status" value="1"/>
</dbReference>
<keyword evidence="3" id="KW-0378">Hydrolase</keyword>
<dbReference type="Proteomes" id="UP000070376">
    <property type="component" value="Unassembled WGS sequence"/>
</dbReference>
<dbReference type="PANTHER" id="PTHR42987:SF7">
    <property type="entry name" value="SIGNAL PEPTIDE PEPTIDASE SPPA-RELATED"/>
    <property type="match status" value="1"/>
</dbReference>
<dbReference type="InterPro" id="IPR047272">
    <property type="entry name" value="S49_SppA_C"/>
</dbReference>
<dbReference type="InterPro" id="IPR029045">
    <property type="entry name" value="ClpP/crotonase-like_dom_sf"/>
</dbReference>
<comment type="similarity">
    <text evidence="1">Belongs to the peptidase S49 family.</text>
</comment>
<evidence type="ECO:0000256" key="3">
    <source>
        <dbReference type="ARBA" id="ARBA00022801"/>
    </source>
</evidence>
<keyword evidence="2" id="KW-0645">Protease</keyword>
<evidence type="ECO:0000256" key="1">
    <source>
        <dbReference type="ARBA" id="ARBA00008683"/>
    </source>
</evidence>
<dbReference type="Gene3D" id="3.90.226.10">
    <property type="entry name" value="2-enoyl-CoA Hydratase, Chain A, domain 1"/>
    <property type="match status" value="2"/>
</dbReference>
<evidence type="ECO:0000313" key="5">
    <source>
        <dbReference type="EMBL" id="KWZ84725.1"/>
    </source>
</evidence>
<reference evidence="6" key="1">
    <citation type="submission" date="2016-01" db="EMBL/GenBank/DDBJ databases">
        <authorList>
            <person name="Mitreva M."/>
            <person name="Pepin K.H."/>
            <person name="Mihindukulasuriya K.A."/>
            <person name="Fulton R."/>
            <person name="Fronick C."/>
            <person name="O'Laughlin M."/>
            <person name="Miner T."/>
            <person name="Herter B."/>
            <person name="Rosa B.A."/>
            <person name="Cordes M."/>
            <person name="Tomlinson C."/>
            <person name="Wollam A."/>
            <person name="Palsikar V.B."/>
            <person name="Mardis E.R."/>
            <person name="Wilson R.K."/>
        </authorList>
    </citation>
    <scope>NUCLEOTIDE SEQUENCE [LARGE SCALE GENOMIC DNA]</scope>
    <source>
        <strain evidence="6">GED7749B</strain>
    </source>
</reference>
<dbReference type="NCBIfam" id="TIGR00706">
    <property type="entry name" value="SppA_dom"/>
    <property type="match status" value="1"/>
</dbReference>
<dbReference type="Pfam" id="PF01343">
    <property type="entry name" value="Peptidase_S49"/>
    <property type="match status" value="1"/>
</dbReference>
<dbReference type="PATRIC" id="fig|1398.22.peg.817"/>
<evidence type="ECO:0000256" key="4">
    <source>
        <dbReference type="ARBA" id="ARBA00022825"/>
    </source>
</evidence>
<dbReference type="EMBL" id="LRPN01000027">
    <property type="protein sequence ID" value="KWZ84725.1"/>
    <property type="molecule type" value="Genomic_DNA"/>
</dbReference>
<sequence>MNKKRWGALALAGGLFVVSIIVNLASMAASTNFSKIFKETVEAGEGDVSENVLQDGNESKKIVVLNVNGTIQDTGTTPSLLDTGEYNHQSFLKELDQAKKDSDVKGIILHINSPGGGVAESAEIHHHLMEIKKDTKKKIYVSMGPTCASGAYYISTPANKIFASPETLTGSLGVIMESVNYGKLAKKYGIDFPVIKSGKYKDIMSPYRDMTKSEKEMLQKMVNNSYNGFVKVISEGRHIPKEQVRKIADGRVYDGKQALDLHLIDKYGYLDDTIAAMKKDLHLGKAQVVEYETSGGFGSLFSASAQKMLGKEAEASGLARLLSQSNAPRLMYLYSGAE</sequence>
<dbReference type="CDD" id="cd07023">
    <property type="entry name" value="S49_Sppa_N_C"/>
    <property type="match status" value="1"/>
</dbReference>
<dbReference type="RefSeq" id="WP_017551282.1">
    <property type="nucleotide sequence ID" value="NZ_CP017888.1"/>
</dbReference>
<name>A0A133KZ67_HEYCO</name>
<protein>
    <submittedName>
        <fullName evidence="5">Signal peptide peptidase SppA</fullName>
    </submittedName>
</protein>
<dbReference type="GO" id="GO:0008236">
    <property type="term" value="F:serine-type peptidase activity"/>
    <property type="evidence" value="ECO:0007669"/>
    <property type="project" value="UniProtKB-KW"/>
</dbReference>
<organism evidence="5 6">
    <name type="scientific">Heyndrickxia coagulans</name>
    <name type="common">Weizmannia coagulans</name>
    <dbReference type="NCBI Taxonomy" id="1398"/>
    <lineage>
        <taxon>Bacteria</taxon>
        <taxon>Bacillati</taxon>
        <taxon>Bacillota</taxon>
        <taxon>Bacilli</taxon>
        <taxon>Bacillales</taxon>
        <taxon>Bacillaceae</taxon>
        <taxon>Heyndrickxia</taxon>
    </lineage>
</organism>
<dbReference type="InterPro" id="IPR004635">
    <property type="entry name" value="Pept_S49_SppA"/>
</dbReference>
<comment type="caution">
    <text evidence="5">The sequence shown here is derived from an EMBL/GenBank/DDBJ whole genome shotgun (WGS) entry which is preliminary data.</text>
</comment>
<gene>
    <name evidence="5" type="ORF">HMPREF3213_00815</name>
</gene>
<evidence type="ECO:0000256" key="2">
    <source>
        <dbReference type="ARBA" id="ARBA00022670"/>
    </source>
</evidence>
<keyword evidence="4" id="KW-0720">Serine protease</keyword>
<proteinExistence type="inferred from homology"/>